<dbReference type="OrthoDB" id="5296629at2"/>
<comment type="caution">
    <text evidence="1">The sequence shown here is derived from an EMBL/GenBank/DDBJ whole genome shotgun (WGS) entry which is preliminary data.</text>
</comment>
<evidence type="ECO:0000313" key="2">
    <source>
        <dbReference type="Proteomes" id="UP000295510"/>
    </source>
</evidence>
<dbReference type="Proteomes" id="UP000295510">
    <property type="component" value="Unassembled WGS sequence"/>
</dbReference>
<dbReference type="InterPro" id="IPR014991">
    <property type="entry name" value="DUF1840"/>
</dbReference>
<proteinExistence type="predicted"/>
<dbReference type="Pfam" id="PF08895">
    <property type="entry name" value="DUF1840"/>
    <property type="match status" value="1"/>
</dbReference>
<organism evidence="1 2">
    <name type="scientific">Tepidicella xavieri</name>
    <dbReference type="NCBI Taxonomy" id="360241"/>
    <lineage>
        <taxon>Bacteria</taxon>
        <taxon>Pseudomonadati</taxon>
        <taxon>Pseudomonadota</taxon>
        <taxon>Betaproteobacteria</taxon>
        <taxon>Burkholderiales</taxon>
        <taxon>Tepidicella</taxon>
    </lineage>
</organism>
<name>A0A4R6UG98_9BURK</name>
<reference evidence="1 2" key="1">
    <citation type="submission" date="2019-03" db="EMBL/GenBank/DDBJ databases">
        <title>Genomic Encyclopedia of Type Strains, Phase IV (KMG-IV): sequencing the most valuable type-strain genomes for metagenomic binning, comparative biology and taxonomic classification.</title>
        <authorList>
            <person name="Goeker M."/>
        </authorList>
    </citation>
    <scope>NUCLEOTIDE SEQUENCE [LARGE SCALE GENOMIC DNA]</scope>
    <source>
        <strain evidence="1 2">DSM 19605</strain>
    </source>
</reference>
<gene>
    <name evidence="1" type="ORF">DFR43_10310</name>
</gene>
<sequence>MVYRFKTKATGDVVMLDQNGKQLLEILGKDPSGPGILLVEQMPAAIEAIQAAVLQEEADYERRKQEAIEKGEYVPDPERVSLRTRVAPFLEMLKHCQRENAEVVWGV</sequence>
<accession>A0A4R6UG98</accession>
<evidence type="ECO:0000313" key="1">
    <source>
        <dbReference type="EMBL" id="TDQ44279.1"/>
    </source>
</evidence>
<dbReference type="AlphaFoldDB" id="A0A4R6UG98"/>
<protein>
    <submittedName>
        <fullName evidence="1">Uncharacterized protein DUF1840</fullName>
    </submittedName>
</protein>
<dbReference type="EMBL" id="SNYL01000003">
    <property type="protein sequence ID" value="TDQ44279.1"/>
    <property type="molecule type" value="Genomic_DNA"/>
</dbReference>
<dbReference type="RefSeq" id="WP_133595884.1">
    <property type="nucleotide sequence ID" value="NZ_SNYL01000003.1"/>
</dbReference>
<keyword evidence="2" id="KW-1185">Reference proteome</keyword>